<proteinExistence type="predicted"/>
<name>A0A382L7B4_9ZZZZ</name>
<dbReference type="SUPFAM" id="SSF56935">
    <property type="entry name" value="Porins"/>
    <property type="match status" value="1"/>
</dbReference>
<dbReference type="GO" id="GO:0015288">
    <property type="term" value="F:porin activity"/>
    <property type="evidence" value="ECO:0007669"/>
    <property type="project" value="InterPro"/>
</dbReference>
<feature type="non-terminal residue" evidence="2">
    <location>
        <position position="99"/>
    </location>
</feature>
<dbReference type="InterPro" id="IPR023614">
    <property type="entry name" value="Porin_dom_sf"/>
</dbReference>
<sequence>MNKKLLAAAVASAVAVPGFVAADVNTYGTLYIRTTVQDSDIAMVDGATRFGFNSSKDMGNGNTVSGEIEVGLDATNGGSNPVTRDSWIKFAGDWGSASV</sequence>
<dbReference type="InterPro" id="IPR033900">
    <property type="entry name" value="Gram_neg_porin_domain"/>
</dbReference>
<evidence type="ECO:0000259" key="1">
    <source>
        <dbReference type="Pfam" id="PF13609"/>
    </source>
</evidence>
<dbReference type="EMBL" id="UINC01085214">
    <property type="protein sequence ID" value="SVC32550.1"/>
    <property type="molecule type" value="Genomic_DNA"/>
</dbReference>
<protein>
    <recommendedName>
        <fullName evidence="1">Porin domain-containing protein</fullName>
    </recommendedName>
</protein>
<feature type="domain" description="Porin" evidence="1">
    <location>
        <begin position="9"/>
        <end position="98"/>
    </location>
</feature>
<dbReference type="AlphaFoldDB" id="A0A382L7B4"/>
<organism evidence="2">
    <name type="scientific">marine metagenome</name>
    <dbReference type="NCBI Taxonomy" id="408172"/>
    <lineage>
        <taxon>unclassified sequences</taxon>
        <taxon>metagenomes</taxon>
        <taxon>ecological metagenomes</taxon>
    </lineage>
</organism>
<evidence type="ECO:0000313" key="2">
    <source>
        <dbReference type="EMBL" id="SVC32550.1"/>
    </source>
</evidence>
<dbReference type="Gene3D" id="2.40.160.10">
    <property type="entry name" value="Porin"/>
    <property type="match status" value="1"/>
</dbReference>
<dbReference type="GO" id="GO:0016020">
    <property type="term" value="C:membrane"/>
    <property type="evidence" value="ECO:0007669"/>
    <property type="project" value="InterPro"/>
</dbReference>
<reference evidence="2" key="1">
    <citation type="submission" date="2018-05" db="EMBL/GenBank/DDBJ databases">
        <authorList>
            <person name="Lanie J.A."/>
            <person name="Ng W.-L."/>
            <person name="Kazmierczak K.M."/>
            <person name="Andrzejewski T.M."/>
            <person name="Davidsen T.M."/>
            <person name="Wayne K.J."/>
            <person name="Tettelin H."/>
            <person name="Glass J.I."/>
            <person name="Rusch D."/>
            <person name="Podicherti R."/>
            <person name="Tsui H.-C.T."/>
            <person name="Winkler M.E."/>
        </authorList>
    </citation>
    <scope>NUCLEOTIDE SEQUENCE</scope>
</reference>
<gene>
    <name evidence="2" type="ORF">METZ01_LOCUS285404</name>
</gene>
<accession>A0A382L7B4</accession>
<dbReference type="Pfam" id="PF13609">
    <property type="entry name" value="Porin_4"/>
    <property type="match status" value="1"/>
</dbReference>